<name>A0A814UQ25_9BILA</name>
<dbReference type="Proteomes" id="UP000663845">
    <property type="component" value="Unassembled WGS sequence"/>
</dbReference>
<comment type="caution">
    <text evidence="2">The sequence shown here is derived from an EMBL/GenBank/DDBJ whole genome shotgun (WGS) entry which is preliminary data.</text>
</comment>
<feature type="transmembrane region" description="Helical" evidence="1">
    <location>
        <begin position="631"/>
        <end position="654"/>
    </location>
</feature>
<feature type="transmembrane region" description="Helical" evidence="1">
    <location>
        <begin position="778"/>
        <end position="801"/>
    </location>
</feature>
<feature type="transmembrane region" description="Helical" evidence="1">
    <location>
        <begin position="95"/>
        <end position="114"/>
    </location>
</feature>
<feature type="transmembrane region" description="Helical" evidence="1">
    <location>
        <begin position="61"/>
        <end position="80"/>
    </location>
</feature>
<gene>
    <name evidence="2" type="ORF">JYZ213_LOCUS25556</name>
</gene>
<proteinExistence type="predicted"/>
<keyword evidence="1" id="KW-1133">Transmembrane helix</keyword>
<feature type="transmembrane region" description="Helical" evidence="1">
    <location>
        <begin position="813"/>
        <end position="836"/>
    </location>
</feature>
<feature type="transmembrane region" description="Helical" evidence="1">
    <location>
        <begin position="156"/>
        <end position="174"/>
    </location>
</feature>
<feature type="transmembrane region" description="Helical" evidence="1">
    <location>
        <begin position="209"/>
        <end position="229"/>
    </location>
</feature>
<evidence type="ECO:0000313" key="3">
    <source>
        <dbReference type="Proteomes" id="UP000663845"/>
    </source>
</evidence>
<feature type="transmembrane region" description="Helical" evidence="1">
    <location>
        <begin position="848"/>
        <end position="867"/>
    </location>
</feature>
<feature type="transmembrane region" description="Helical" evidence="1">
    <location>
        <begin position="518"/>
        <end position="537"/>
    </location>
</feature>
<dbReference type="AlphaFoldDB" id="A0A814UQ25"/>
<feature type="transmembrane region" description="Helical" evidence="1">
    <location>
        <begin position="715"/>
        <end position="736"/>
    </location>
</feature>
<feature type="transmembrane region" description="Helical" evidence="1">
    <location>
        <begin position="579"/>
        <end position="597"/>
    </location>
</feature>
<feature type="transmembrane region" description="Helical" evidence="1">
    <location>
        <begin position="360"/>
        <end position="379"/>
    </location>
</feature>
<protein>
    <recommendedName>
        <fullName evidence="4">Heparan-alpha-glucosaminide N-acetyltransferase-like protein</fullName>
    </recommendedName>
</protein>
<feature type="transmembrane region" description="Helical" evidence="1">
    <location>
        <begin position="748"/>
        <end position="766"/>
    </location>
</feature>
<dbReference type="PANTHER" id="PTHR31061">
    <property type="entry name" value="LD22376P"/>
    <property type="match status" value="1"/>
</dbReference>
<evidence type="ECO:0000313" key="2">
    <source>
        <dbReference type="EMBL" id="CAF1176998.1"/>
    </source>
</evidence>
<accession>A0A814UQ25</accession>
<dbReference type="EMBL" id="CAJNOG010000327">
    <property type="protein sequence ID" value="CAF1176998.1"/>
    <property type="molecule type" value="Genomic_DNA"/>
</dbReference>
<feature type="non-terminal residue" evidence="2">
    <location>
        <position position="874"/>
    </location>
</feature>
<feature type="transmembrane region" description="Helical" evidence="1">
    <location>
        <begin position="391"/>
        <end position="413"/>
    </location>
</feature>
<organism evidence="2 3">
    <name type="scientific">Adineta steineri</name>
    <dbReference type="NCBI Taxonomy" id="433720"/>
    <lineage>
        <taxon>Eukaryota</taxon>
        <taxon>Metazoa</taxon>
        <taxon>Spiralia</taxon>
        <taxon>Gnathifera</taxon>
        <taxon>Rotifera</taxon>
        <taxon>Eurotatoria</taxon>
        <taxon>Bdelloidea</taxon>
        <taxon>Adinetida</taxon>
        <taxon>Adinetidae</taxon>
        <taxon>Adineta</taxon>
    </lineage>
</organism>
<keyword evidence="1" id="KW-0472">Membrane</keyword>
<keyword evidence="1" id="KW-0812">Transmembrane</keyword>
<feature type="transmembrane region" description="Helical" evidence="1">
    <location>
        <begin position="484"/>
        <end position="503"/>
    </location>
</feature>
<feature type="transmembrane region" description="Helical" evidence="1">
    <location>
        <begin position="546"/>
        <end position="563"/>
    </location>
</feature>
<sequence>CRRHFNHFYTNIFHSQATDDNLNIRTLSSLENIQQEAINAANNRTRRALPKRLRSLDTFRGFSLMVMIFVNYGGGGYWFFDHSTWNGLTLADLVFPWFTWMMGVSVVLSQRSLLAKNVRKRNILLKICQRTAILFLLGLSEQGHLIKLTNMRIEGVLQRLATCYFFTAILVLIFERKENNQQETIQLSIDNNIEQPFPTELYKSIIQYWIQWLLVILVVTVWILLTFLLPIPNCPTGYIGPGGRHNHGKYWNCTGGAAGYVDRLILGTSHLYNDPTCKEIYSTKIPYDPEGLLGNLTGILLCYLGAQAGHSFIHSTRVHRVCIQWIISGIICGCFGLGLSQGGHSDSWIPINKNPWSLKFVFTLASLAFIVLTILYLLVDVHQWFTGAPFLWLGMNSIAIYMCHGLFGVSFPVQLDVDDSHAQQLAMNLYGSLFWSFIAATDDNLNIRTLSSLENIQQEAINASNNRTRRALPKRLRSLDTFRGFSLMVMIFVNYGGGGYWFFDHSTWNGLTLADLVFPWFTWMMGVSVVLSQRSLLAKNVRKRNILLKICQRTAILFLLGLSEQGHLIKLTNMRIEGVLQRLATCYFFTAILVLVFERKENNQQETIQLSIDNNIEQPFRTELYKSIIQYWIQWLLVILVVTVWILLTFLLPIPNCPTGYIGPGGRHNHGKYWNCTGGAAGYIDRLILGTSHLYNDPTCKEIYSTKIPYDPEGLLGNLTGILLCYLGAQAGHSFIHSTRVHRVCIQWIISGIICGCFGLGLSQGGHSDSWIPINKNLWSLTFVFTLASLAFIVLTILYLLVDVRQWFTGAPFLWLGMNSIAIYMCHGLFGVSFPVQLDVDDSHAQQLAMNLYGSLFWSFIAGIMYYKKVFIAI</sequence>
<evidence type="ECO:0000256" key="1">
    <source>
        <dbReference type="SAM" id="Phobius"/>
    </source>
</evidence>
<dbReference type="PANTHER" id="PTHR31061:SF24">
    <property type="entry name" value="LD22376P"/>
    <property type="match status" value="1"/>
</dbReference>
<evidence type="ECO:0008006" key="4">
    <source>
        <dbReference type="Google" id="ProtNLM"/>
    </source>
</evidence>
<feature type="transmembrane region" description="Helical" evidence="1">
    <location>
        <begin position="321"/>
        <end position="340"/>
    </location>
</feature>
<reference evidence="2" key="1">
    <citation type="submission" date="2021-02" db="EMBL/GenBank/DDBJ databases">
        <authorList>
            <person name="Nowell W R."/>
        </authorList>
    </citation>
    <scope>NUCLEOTIDE SEQUENCE</scope>
</reference>
<feature type="transmembrane region" description="Helical" evidence="1">
    <location>
        <begin position="425"/>
        <end position="441"/>
    </location>
</feature>